<dbReference type="Gene3D" id="3.40.50.720">
    <property type="entry name" value="NAD(P)-binding Rossmann-like Domain"/>
    <property type="match status" value="1"/>
</dbReference>
<dbReference type="PANTHER" id="PTHR43078">
    <property type="entry name" value="UDP-GLUCURONIC ACID DECARBOXYLASE-RELATED"/>
    <property type="match status" value="1"/>
</dbReference>
<keyword evidence="2" id="KW-0210">Decarboxylase</keyword>
<dbReference type="GO" id="GO:0070403">
    <property type="term" value="F:NAD+ binding"/>
    <property type="evidence" value="ECO:0007669"/>
    <property type="project" value="InterPro"/>
</dbReference>
<evidence type="ECO:0000256" key="4">
    <source>
        <dbReference type="ARBA" id="ARBA00023239"/>
    </source>
</evidence>
<dbReference type="GO" id="GO:0048040">
    <property type="term" value="F:UDP-glucuronate decarboxylase activity"/>
    <property type="evidence" value="ECO:0007669"/>
    <property type="project" value="TreeGrafter"/>
</dbReference>
<keyword evidence="7" id="KW-1185">Reference proteome</keyword>
<comment type="caution">
    <text evidence="6">The sequence shown here is derived from an EMBL/GenBank/DDBJ whole genome shotgun (WGS) entry which is preliminary data.</text>
</comment>
<evidence type="ECO:0000313" key="7">
    <source>
        <dbReference type="Proteomes" id="UP000276568"/>
    </source>
</evidence>
<dbReference type="AlphaFoldDB" id="A0A3N0I302"/>
<name>A0A3N0I302_9FIRM</name>
<organism evidence="6 7">
    <name type="scientific">Absicoccus porci</name>
    <dbReference type="NCBI Taxonomy" id="2486576"/>
    <lineage>
        <taxon>Bacteria</taxon>
        <taxon>Bacillati</taxon>
        <taxon>Bacillota</taxon>
        <taxon>Erysipelotrichia</taxon>
        <taxon>Erysipelotrichales</taxon>
        <taxon>Erysipelotrichaceae</taxon>
        <taxon>Absicoccus</taxon>
    </lineage>
</organism>
<keyword evidence="3" id="KW-0520">NAD</keyword>
<dbReference type="OrthoDB" id="9811743at2"/>
<dbReference type="Pfam" id="PF01370">
    <property type="entry name" value="Epimerase"/>
    <property type="match status" value="1"/>
</dbReference>
<dbReference type="InterPro" id="IPR044516">
    <property type="entry name" value="UXS-like"/>
</dbReference>
<sequence>MNTVIRQDAKAIGQNGIMTEFEGTSILVTGGTGLIGSTLVMGLLEAKNIDVYVLARSIGKAKNIFCDYLENKKLHFIIQDISQPIPFDLSVDYIIHTASPTSSKYFVDHPVETIHTSIQGTDNVLKFAKEHSIKSLVYLSSLEVYGVTDPMLDSVKELDYGYLDPFKVRSSYSEGKRMVECLCASYYSEYSVPIRVARLAQTFGPGVSYEDGRVFADFARSCIEKRDIVLHTEGKTVRNYCYTKDAAIAILYILAHGQNGEAYNVANPDTAISIYDMACLLHHLYPDSQVKVMIDGKERGYNPDVIIRLNVDKLNALGYRPSTSLEQMYNRLIESMKEGKIK</sequence>
<dbReference type="EMBL" id="RJQC01000001">
    <property type="protein sequence ID" value="RNM31391.1"/>
    <property type="molecule type" value="Genomic_DNA"/>
</dbReference>
<dbReference type="SUPFAM" id="SSF51735">
    <property type="entry name" value="NAD(P)-binding Rossmann-fold domains"/>
    <property type="match status" value="1"/>
</dbReference>
<dbReference type="PANTHER" id="PTHR43078:SF6">
    <property type="entry name" value="UDP-GLUCURONIC ACID DECARBOXYLASE 1"/>
    <property type="match status" value="1"/>
</dbReference>
<evidence type="ECO:0000313" key="6">
    <source>
        <dbReference type="EMBL" id="RNM31391.1"/>
    </source>
</evidence>
<dbReference type="GO" id="GO:0005737">
    <property type="term" value="C:cytoplasm"/>
    <property type="evidence" value="ECO:0007669"/>
    <property type="project" value="TreeGrafter"/>
</dbReference>
<dbReference type="GO" id="GO:0042732">
    <property type="term" value="P:D-xylose metabolic process"/>
    <property type="evidence" value="ECO:0007669"/>
    <property type="project" value="InterPro"/>
</dbReference>
<dbReference type="InterPro" id="IPR001509">
    <property type="entry name" value="Epimerase_deHydtase"/>
</dbReference>
<comment type="cofactor">
    <cofactor evidence="1">
        <name>NAD(+)</name>
        <dbReference type="ChEBI" id="CHEBI:57540"/>
    </cofactor>
</comment>
<protein>
    <submittedName>
        <fullName evidence="6">NAD-dependent epimerase/dehydratase family protein</fullName>
    </submittedName>
</protein>
<feature type="domain" description="NAD-dependent epimerase/dehydratase" evidence="5">
    <location>
        <begin position="26"/>
        <end position="266"/>
    </location>
</feature>
<proteinExistence type="predicted"/>
<evidence type="ECO:0000256" key="1">
    <source>
        <dbReference type="ARBA" id="ARBA00001911"/>
    </source>
</evidence>
<dbReference type="RefSeq" id="WP_128519548.1">
    <property type="nucleotide sequence ID" value="NZ_RJQC01000001.1"/>
</dbReference>
<dbReference type="InterPro" id="IPR036291">
    <property type="entry name" value="NAD(P)-bd_dom_sf"/>
</dbReference>
<evidence type="ECO:0000256" key="3">
    <source>
        <dbReference type="ARBA" id="ARBA00023027"/>
    </source>
</evidence>
<dbReference type="Proteomes" id="UP000276568">
    <property type="component" value="Unassembled WGS sequence"/>
</dbReference>
<accession>A0A3N0I302</accession>
<keyword evidence="4" id="KW-0456">Lyase</keyword>
<gene>
    <name evidence="6" type="ORF">EDX97_02190</name>
</gene>
<evidence type="ECO:0000256" key="2">
    <source>
        <dbReference type="ARBA" id="ARBA00022793"/>
    </source>
</evidence>
<reference evidence="6 7" key="1">
    <citation type="submission" date="2018-11" db="EMBL/GenBank/DDBJ databases">
        <title>Clostridium sp. nov., a member of the family Erysipelotrichaceae isolated from pig faeces.</title>
        <authorList>
            <person name="Chang Y.-H."/>
        </authorList>
    </citation>
    <scope>NUCLEOTIDE SEQUENCE [LARGE SCALE GENOMIC DNA]</scope>
    <source>
        <strain evidence="6 7">YH-panp20</strain>
    </source>
</reference>
<evidence type="ECO:0000259" key="5">
    <source>
        <dbReference type="Pfam" id="PF01370"/>
    </source>
</evidence>